<evidence type="ECO:0000313" key="12">
    <source>
        <dbReference type="EMBL" id="KOS15063.1"/>
    </source>
</evidence>
<proteinExistence type="inferred from homology"/>
<keyword evidence="13" id="KW-1185">Reference proteome</keyword>
<dbReference type="EMBL" id="LGAV01000003">
    <property type="protein sequence ID" value="KOS15063.1"/>
    <property type="molecule type" value="Genomic_DNA"/>
</dbReference>
<dbReference type="InterPro" id="IPR000757">
    <property type="entry name" value="Beta-glucanase-like"/>
</dbReference>
<keyword evidence="5 10" id="KW-1133">Transmembrane helix</keyword>
<dbReference type="GO" id="GO:0006078">
    <property type="term" value="P:(1-&gt;6)-beta-D-glucan biosynthetic process"/>
    <property type="evidence" value="ECO:0007669"/>
    <property type="project" value="TreeGrafter"/>
</dbReference>
<dbReference type="GeneID" id="28727322"/>
<dbReference type="Proteomes" id="UP000037751">
    <property type="component" value="Unassembled WGS sequence"/>
</dbReference>
<dbReference type="PROSITE" id="PS51762">
    <property type="entry name" value="GH16_2"/>
    <property type="match status" value="1"/>
</dbReference>
<evidence type="ECO:0000256" key="1">
    <source>
        <dbReference type="ARBA" id="ARBA00004606"/>
    </source>
</evidence>
<dbReference type="SUPFAM" id="SSF49899">
    <property type="entry name" value="Concanavalin A-like lectins/glucanases"/>
    <property type="match status" value="1"/>
</dbReference>
<feature type="compositionally biased region" description="Polar residues" evidence="9">
    <location>
        <begin position="1"/>
        <end position="23"/>
    </location>
</feature>
<evidence type="ECO:0000256" key="9">
    <source>
        <dbReference type="SAM" id="MobiDB-lite"/>
    </source>
</evidence>
<reference evidence="12 13" key="1">
    <citation type="submission" date="2015-07" db="EMBL/GenBank/DDBJ databases">
        <title>Draft Genome Sequence of Malassezia furfur CBS1878 and Malassezia pachydermatis CBS1879.</title>
        <authorList>
            <person name="Triana S."/>
            <person name="Ohm R."/>
            <person name="Gonzalez A."/>
            <person name="DeCock H."/>
            <person name="Restrepo S."/>
            <person name="Celis A."/>
        </authorList>
    </citation>
    <scope>NUCLEOTIDE SEQUENCE [LARGE SCALE GENOMIC DNA]</scope>
    <source>
        <strain evidence="12 13">CBS 1879</strain>
    </source>
</reference>
<feature type="transmembrane region" description="Helical" evidence="10">
    <location>
        <begin position="93"/>
        <end position="116"/>
    </location>
</feature>
<dbReference type="AlphaFoldDB" id="A0A0M9VQ24"/>
<evidence type="ECO:0000259" key="11">
    <source>
        <dbReference type="PROSITE" id="PS51762"/>
    </source>
</evidence>
<dbReference type="STRING" id="77020.A0A0M9VQ24"/>
<feature type="region of interest" description="Disordered" evidence="9">
    <location>
        <begin position="1"/>
        <end position="58"/>
    </location>
</feature>
<protein>
    <submittedName>
        <fullName evidence="12">Glycoside hydrolase family 16 protein</fullName>
    </submittedName>
</protein>
<keyword evidence="6 10" id="KW-0472">Membrane</keyword>
<keyword evidence="12" id="KW-0378">Hydrolase</keyword>
<organism evidence="12 13">
    <name type="scientific">Malassezia pachydermatis</name>
    <dbReference type="NCBI Taxonomy" id="77020"/>
    <lineage>
        <taxon>Eukaryota</taxon>
        <taxon>Fungi</taxon>
        <taxon>Dikarya</taxon>
        <taxon>Basidiomycota</taxon>
        <taxon>Ustilaginomycotina</taxon>
        <taxon>Malasseziomycetes</taxon>
        <taxon>Malasseziales</taxon>
        <taxon>Malasseziaceae</taxon>
        <taxon>Malassezia</taxon>
    </lineage>
</organism>
<dbReference type="GO" id="GO:0005789">
    <property type="term" value="C:endoplasmic reticulum membrane"/>
    <property type="evidence" value="ECO:0007669"/>
    <property type="project" value="TreeGrafter"/>
</dbReference>
<keyword evidence="4" id="KW-0735">Signal-anchor</keyword>
<dbReference type="FunFam" id="2.60.120.200:FF:000135">
    <property type="entry name" value="Related to KRE6-glucan synthase subunit"/>
    <property type="match status" value="1"/>
</dbReference>
<keyword evidence="8" id="KW-0961">Cell wall biogenesis/degradation</keyword>
<dbReference type="PANTHER" id="PTHR31361">
    <property type="entry name" value="BETA-GLUCAN SYNTHESIS-ASSOCIATED PROTEIN KRE6-RELATED"/>
    <property type="match status" value="1"/>
</dbReference>
<comment type="caution">
    <text evidence="12">The sequence shown here is derived from an EMBL/GenBank/DDBJ whole genome shotgun (WGS) entry which is preliminary data.</text>
</comment>
<keyword evidence="3 10" id="KW-0812">Transmembrane</keyword>
<dbReference type="OrthoDB" id="412647at2759"/>
<keyword evidence="7" id="KW-0325">Glycoprotein</keyword>
<dbReference type="InterPro" id="IPR013320">
    <property type="entry name" value="ConA-like_dom_sf"/>
</dbReference>
<feature type="domain" description="GH16" evidence="11">
    <location>
        <begin position="182"/>
        <end position="580"/>
    </location>
</feature>
<dbReference type="InterPro" id="IPR005629">
    <property type="entry name" value="Skn1/Kre6/Sbg1"/>
</dbReference>
<evidence type="ECO:0000256" key="7">
    <source>
        <dbReference type="ARBA" id="ARBA00023180"/>
    </source>
</evidence>
<evidence type="ECO:0000313" key="13">
    <source>
        <dbReference type="Proteomes" id="UP000037751"/>
    </source>
</evidence>
<evidence type="ECO:0000256" key="3">
    <source>
        <dbReference type="ARBA" id="ARBA00022692"/>
    </source>
</evidence>
<evidence type="ECO:0000256" key="2">
    <source>
        <dbReference type="ARBA" id="ARBA00010962"/>
    </source>
</evidence>
<name>A0A0M9VQ24_9BASI</name>
<comment type="subcellular location">
    <subcellularLocation>
        <location evidence="1">Membrane</location>
        <topology evidence="1">Single-pass type II membrane protein</topology>
    </subcellularLocation>
</comment>
<dbReference type="GO" id="GO:0031505">
    <property type="term" value="P:fungal-type cell wall organization"/>
    <property type="evidence" value="ECO:0007669"/>
    <property type="project" value="TreeGrafter"/>
</dbReference>
<dbReference type="VEuPathDB" id="FungiDB:Malapachy_0935"/>
<comment type="similarity">
    <text evidence="2">Belongs to the SKN1/KRE6 family.</text>
</comment>
<evidence type="ECO:0000256" key="10">
    <source>
        <dbReference type="SAM" id="Phobius"/>
    </source>
</evidence>
<evidence type="ECO:0000256" key="4">
    <source>
        <dbReference type="ARBA" id="ARBA00022968"/>
    </source>
</evidence>
<evidence type="ECO:0000256" key="6">
    <source>
        <dbReference type="ARBA" id="ARBA00023136"/>
    </source>
</evidence>
<dbReference type="GO" id="GO:0015926">
    <property type="term" value="F:glucosidase activity"/>
    <property type="evidence" value="ECO:0007669"/>
    <property type="project" value="TreeGrafter"/>
</dbReference>
<evidence type="ECO:0000256" key="8">
    <source>
        <dbReference type="ARBA" id="ARBA00023316"/>
    </source>
</evidence>
<evidence type="ECO:0000256" key="5">
    <source>
        <dbReference type="ARBA" id="ARBA00022989"/>
    </source>
</evidence>
<dbReference type="GO" id="GO:0005886">
    <property type="term" value="C:plasma membrane"/>
    <property type="evidence" value="ECO:0007669"/>
    <property type="project" value="TreeGrafter"/>
</dbReference>
<sequence>MKAMPSMQSMRSMPTMDSFSHSYQPGLAVGEGKSSNTLYERTGYQDDESIVSSEGSEDPYPWMTMVDVKEADDHLHDPAMSSPRGSLEPWRGFFNIGTIIILTLAILMLFAGYPILHYYTMDKNQNERISAFQNIHPGGIIIPSNFPIARVNNTNTSATFGRDQRMLIDPETPEDAYALGSTYSKTEGKPFKLVFSDEFNTDGRSFYPGDDPFWEAVDLHYWGTNNLEWYDPAAIYTKDGSLRIRLEQHEEHNLYFRGGMLQSWNKFCFRNGILIARVQLPGFQDVSGLWPAFWIMGNLGRAGYGASLQGTWPYSYDYCDVGTVMNQTIFNSTYENGWPEGTVELGGATMFNQQHNTRSLSFLPGQKLSRCTCLEDKDMHPGPIDPKTGELVGRAAPEIDVFEAQTSKDHGVGVSQSCQMAPYNWQYNITHENTTDAYHIFNYKKGINDINLYNGEITQQSLSGIHLADQNAVQKVANSLDTDEGKGYFATYSLEYRGGEDGYVAWRSGSEKAWEIYPEALRPDSLSKVSHRQFPKEPMYIILNLGISKNFGNIDWANLIDGFPFELAVDWVRVYQDPDDTEADIGCDPDDMPTKDYINKYIEAYTNPNLTLWGNTAEEGGYGKLWPRNRLYTKGTAGYF</sequence>
<dbReference type="RefSeq" id="XP_017992695.1">
    <property type="nucleotide sequence ID" value="XM_018135447.1"/>
</dbReference>
<dbReference type="Gene3D" id="2.60.120.200">
    <property type="match status" value="2"/>
</dbReference>
<gene>
    <name evidence="12" type="ORF">Malapachy_0935</name>
</gene>
<dbReference type="Pfam" id="PF03935">
    <property type="entry name" value="SKN1_KRE6_Sbg1"/>
    <property type="match status" value="1"/>
</dbReference>
<dbReference type="PANTHER" id="PTHR31361:SF1">
    <property type="entry name" value="BETA-GLUCAN SYNTHESIS-ASSOCIATED PROTEIN KRE6-RELATED"/>
    <property type="match status" value="1"/>
</dbReference>
<accession>A0A0M9VQ24</accession>